<sequence>MTSSSLKINTDLPGSVRQLCQRSQTLPIALMLANILWNGGNLAIARFEAIKSEQ</sequence>
<evidence type="ECO:0000313" key="1">
    <source>
        <dbReference type="EMBL" id="MDJ1182089.1"/>
    </source>
</evidence>
<gene>
    <name evidence="1" type="ORF">PMH09_02675</name>
</gene>
<name>A0ABT7BU98_9CYAN</name>
<dbReference type="RefSeq" id="WP_283756741.1">
    <property type="nucleotide sequence ID" value="NZ_JAQOSQ010000002.1"/>
</dbReference>
<evidence type="ECO:0000313" key="2">
    <source>
        <dbReference type="Proteomes" id="UP001232992"/>
    </source>
</evidence>
<protein>
    <submittedName>
        <fullName evidence="1">Uncharacterized protein</fullName>
    </submittedName>
</protein>
<organism evidence="1 2">
    <name type="scientific">Roseofilum casamattae BLCC-M143</name>
    <dbReference type="NCBI Taxonomy" id="3022442"/>
    <lineage>
        <taxon>Bacteria</taxon>
        <taxon>Bacillati</taxon>
        <taxon>Cyanobacteriota</taxon>
        <taxon>Cyanophyceae</taxon>
        <taxon>Desertifilales</taxon>
        <taxon>Desertifilaceae</taxon>
        <taxon>Roseofilum</taxon>
        <taxon>Roseofilum casamattae</taxon>
    </lineage>
</organism>
<accession>A0ABT7BU98</accession>
<dbReference type="EMBL" id="JAQOSQ010000002">
    <property type="protein sequence ID" value="MDJ1182089.1"/>
    <property type="molecule type" value="Genomic_DNA"/>
</dbReference>
<comment type="caution">
    <text evidence="1">The sequence shown here is derived from an EMBL/GenBank/DDBJ whole genome shotgun (WGS) entry which is preliminary data.</text>
</comment>
<dbReference type="Proteomes" id="UP001232992">
    <property type="component" value="Unassembled WGS sequence"/>
</dbReference>
<proteinExistence type="predicted"/>
<keyword evidence="2" id="KW-1185">Reference proteome</keyword>
<reference evidence="1 2" key="1">
    <citation type="submission" date="2023-01" db="EMBL/GenBank/DDBJ databases">
        <title>Novel diversity within Roseofilum (Cyanobacteria; Desertifilaceae) from marine benthic mats with descriptions of four novel species.</title>
        <authorList>
            <person name="Wang Y."/>
            <person name="Berthold D.E."/>
            <person name="Hu J."/>
            <person name="Lefler F.W."/>
            <person name="Laughinghouse H.D. IV."/>
        </authorList>
    </citation>
    <scope>NUCLEOTIDE SEQUENCE [LARGE SCALE GENOMIC DNA]</scope>
    <source>
        <strain evidence="1 2">BLCC-M143</strain>
    </source>
</reference>